<sequence length="114" mass="13553">MEASQHRRPLRQTHRGDLSQAQEEKRRRLIDSSIDRFGSSNSILGFAGFGLFLSCYRFQSFFCFVFSPFFVFVEFGLISWFICIFFFTSIQRNYWEASKFTDQRLLCCLSFSFN</sequence>
<evidence type="ECO:0000256" key="1">
    <source>
        <dbReference type="SAM" id="MobiDB-lite"/>
    </source>
</evidence>
<feature type="transmembrane region" description="Helical" evidence="2">
    <location>
        <begin position="37"/>
        <end position="59"/>
    </location>
</feature>
<feature type="compositionally biased region" description="Basic residues" evidence="1">
    <location>
        <begin position="1"/>
        <end position="13"/>
    </location>
</feature>
<feature type="region of interest" description="Disordered" evidence="1">
    <location>
        <begin position="1"/>
        <end position="24"/>
    </location>
</feature>
<keyword evidence="2" id="KW-1133">Transmembrane helix</keyword>
<keyword evidence="4" id="KW-1185">Reference proteome</keyword>
<evidence type="ECO:0000313" key="4">
    <source>
        <dbReference type="Proteomes" id="UP001141552"/>
    </source>
</evidence>
<keyword evidence="2" id="KW-0812">Transmembrane</keyword>
<reference evidence="3" key="1">
    <citation type="submission" date="2022-02" db="EMBL/GenBank/DDBJ databases">
        <authorList>
            <person name="Henning P.M."/>
            <person name="McCubbin A.G."/>
            <person name="Shore J.S."/>
        </authorList>
    </citation>
    <scope>NUCLEOTIDE SEQUENCE</scope>
    <source>
        <strain evidence="3">F60SS</strain>
        <tissue evidence="3">Leaves</tissue>
    </source>
</reference>
<protein>
    <submittedName>
        <fullName evidence="3">Uncharacterized protein</fullName>
    </submittedName>
</protein>
<organism evidence="3 4">
    <name type="scientific">Turnera subulata</name>
    <dbReference type="NCBI Taxonomy" id="218843"/>
    <lineage>
        <taxon>Eukaryota</taxon>
        <taxon>Viridiplantae</taxon>
        <taxon>Streptophyta</taxon>
        <taxon>Embryophyta</taxon>
        <taxon>Tracheophyta</taxon>
        <taxon>Spermatophyta</taxon>
        <taxon>Magnoliopsida</taxon>
        <taxon>eudicotyledons</taxon>
        <taxon>Gunneridae</taxon>
        <taxon>Pentapetalae</taxon>
        <taxon>rosids</taxon>
        <taxon>fabids</taxon>
        <taxon>Malpighiales</taxon>
        <taxon>Passifloraceae</taxon>
        <taxon>Turnera</taxon>
    </lineage>
</organism>
<dbReference type="Proteomes" id="UP001141552">
    <property type="component" value="Unassembled WGS sequence"/>
</dbReference>
<comment type="caution">
    <text evidence="3">The sequence shown here is derived from an EMBL/GenBank/DDBJ whole genome shotgun (WGS) entry which is preliminary data.</text>
</comment>
<dbReference type="EMBL" id="JAKUCV010003087">
    <property type="protein sequence ID" value="KAJ4840263.1"/>
    <property type="molecule type" value="Genomic_DNA"/>
</dbReference>
<accession>A0A9Q0FZ71</accession>
<dbReference type="AlphaFoldDB" id="A0A9Q0FZ71"/>
<name>A0A9Q0FZ71_9ROSI</name>
<proteinExistence type="predicted"/>
<keyword evidence="2" id="KW-0472">Membrane</keyword>
<evidence type="ECO:0000256" key="2">
    <source>
        <dbReference type="SAM" id="Phobius"/>
    </source>
</evidence>
<feature type="transmembrane region" description="Helical" evidence="2">
    <location>
        <begin position="65"/>
        <end position="87"/>
    </location>
</feature>
<gene>
    <name evidence="3" type="ORF">Tsubulata_030532</name>
</gene>
<reference evidence="3" key="2">
    <citation type="journal article" date="2023" name="Plants (Basel)">
        <title>Annotation of the Turnera subulata (Passifloraceae) Draft Genome Reveals the S-Locus Evolved after the Divergence of Turneroideae from Passifloroideae in a Stepwise Manner.</title>
        <authorList>
            <person name="Henning P.M."/>
            <person name="Roalson E.H."/>
            <person name="Mir W."/>
            <person name="McCubbin A.G."/>
            <person name="Shore J.S."/>
        </authorList>
    </citation>
    <scope>NUCLEOTIDE SEQUENCE</scope>
    <source>
        <strain evidence="3">F60SS</strain>
    </source>
</reference>
<evidence type="ECO:0000313" key="3">
    <source>
        <dbReference type="EMBL" id="KAJ4840263.1"/>
    </source>
</evidence>
<feature type="compositionally biased region" description="Basic and acidic residues" evidence="1">
    <location>
        <begin position="14"/>
        <end position="24"/>
    </location>
</feature>